<keyword evidence="2" id="KW-1185">Reference proteome</keyword>
<accession>A0ACC1HRJ5</accession>
<evidence type="ECO:0000313" key="1">
    <source>
        <dbReference type="EMBL" id="KAJ1679168.1"/>
    </source>
</evidence>
<gene>
    <name evidence="1" type="primary">CWC2</name>
    <name evidence="1" type="ORF">EV182_002596</name>
</gene>
<protein>
    <submittedName>
        <fullName evidence="1">Pre-mRNA-splicing factor</fullName>
    </submittedName>
</protein>
<proteinExistence type="predicted"/>
<dbReference type="EMBL" id="JAMZIH010000556">
    <property type="protein sequence ID" value="KAJ1679168.1"/>
    <property type="molecule type" value="Genomic_DNA"/>
</dbReference>
<evidence type="ECO:0000313" key="2">
    <source>
        <dbReference type="Proteomes" id="UP001145114"/>
    </source>
</evidence>
<dbReference type="Proteomes" id="UP001145114">
    <property type="component" value="Unassembled WGS sequence"/>
</dbReference>
<comment type="caution">
    <text evidence="1">The sequence shown here is derived from an EMBL/GenBank/DDBJ whole genome shotgun (WGS) entry which is preliminary data.</text>
</comment>
<sequence>MFANHPARQQVEPSKRVGPQPPASDRAANGSQQDRHYNIWYHRHTSPSTYTGDKSRERSTTRCNIARDSGTTLADRHPEGAYFCLFFARGCCPHGPNCHYLHRIPTYSDRIDTTKDCFGRDLHRQVLRSRIWHLLRTNMRLIDSYKHPPCLDRDYRQDMSGVGTFLNEKRTLYVGRISLATKNIEETVRRHFSEWGDIDKINVLKDRGVAFVSYMNRTNCEFAKEAMDRQSLDNDEVLNVRWAHEDPNPKARAAFKRKSEMMYHQAILADLPAEYNKGLIDKLDQEEQEEEERERKRRELQ</sequence>
<organism evidence="1 2">
    <name type="scientific">Spiromyces aspiralis</name>
    <dbReference type="NCBI Taxonomy" id="68401"/>
    <lineage>
        <taxon>Eukaryota</taxon>
        <taxon>Fungi</taxon>
        <taxon>Fungi incertae sedis</taxon>
        <taxon>Zoopagomycota</taxon>
        <taxon>Kickxellomycotina</taxon>
        <taxon>Kickxellomycetes</taxon>
        <taxon>Kickxellales</taxon>
        <taxon>Kickxellaceae</taxon>
        <taxon>Spiromyces</taxon>
    </lineage>
</organism>
<name>A0ACC1HRJ5_9FUNG</name>
<reference evidence="1" key="1">
    <citation type="submission" date="2022-06" db="EMBL/GenBank/DDBJ databases">
        <title>Phylogenomic reconstructions and comparative analyses of Kickxellomycotina fungi.</title>
        <authorList>
            <person name="Reynolds N.K."/>
            <person name="Stajich J.E."/>
            <person name="Barry K."/>
            <person name="Grigoriev I.V."/>
            <person name="Crous P."/>
            <person name="Smith M.E."/>
        </authorList>
    </citation>
    <scope>NUCLEOTIDE SEQUENCE</scope>
    <source>
        <strain evidence="1">RSA 2271</strain>
    </source>
</reference>